<protein>
    <submittedName>
        <fullName evidence="9">Molybdopterin-guanine dinucleotide biosynthesis protein A</fullName>
        <ecNumber evidence="9">2.7.7.77</ecNumber>
    </submittedName>
</protein>
<evidence type="ECO:0000256" key="4">
    <source>
        <dbReference type="ARBA" id="ARBA00022741"/>
    </source>
</evidence>
<evidence type="ECO:0000256" key="1">
    <source>
        <dbReference type="ARBA" id="ARBA00022490"/>
    </source>
</evidence>
<gene>
    <name evidence="9" type="ORF">J2Z20_002467</name>
</gene>
<dbReference type="Proteomes" id="UP001519273">
    <property type="component" value="Unassembled WGS sequence"/>
</dbReference>
<evidence type="ECO:0000313" key="10">
    <source>
        <dbReference type="Proteomes" id="UP001519273"/>
    </source>
</evidence>
<accession>A0ABS4H4U7</accession>
<dbReference type="InterPro" id="IPR025877">
    <property type="entry name" value="MobA-like_NTP_Trfase"/>
</dbReference>
<comment type="caution">
    <text evidence="9">The sequence shown here is derived from an EMBL/GenBank/DDBJ whole genome shotgun (WGS) entry which is preliminary data.</text>
</comment>
<organism evidence="9 10">
    <name type="scientific">Paenibacillus sediminis</name>
    <dbReference type="NCBI Taxonomy" id="664909"/>
    <lineage>
        <taxon>Bacteria</taxon>
        <taxon>Bacillati</taxon>
        <taxon>Bacillota</taxon>
        <taxon>Bacilli</taxon>
        <taxon>Bacillales</taxon>
        <taxon>Paenibacillaceae</taxon>
        <taxon>Paenibacillus</taxon>
    </lineage>
</organism>
<dbReference type="InterPro" id="IPR013482">
    <property type="entry name" value="Molybde_CF_guanTrfase"/>
</dbReference>
<dbReference type="EC" id="2.7.7.77" evidence="9"/>
<dbReference type="SUPFAM" id="SSF53448">
    <property type="entry name" value="Nucleotide-diphospho-sugar transferases"/>
    <property type="match status" value="1"/>
</dbReference>
<evidence type="ECO:0000256" key="3">
    <source>
        <dbReference type="ARBA" id="ARBA00022723"/>
    </source>
</evidence>
<dbReference type="GO" id="GO:0061603">
    <property type="term" value="F:molybdenum cofactor guanylyltransferase activity"/>
    <property type="evidence" value="ECO:0007669"/>
    <property type="project" value="UniProtKB-EC"/>
</dbReference>
<evidence type="ECO:0000313" key="9">
    <source>
        <dbReference type="EMBL" id="MBP1937554.1"/>
    </source>
</evidence>
<sequence>MLTGAILAGGQNSRMGGFNKALLRIEGESFLTRQWKEMEKVCSEIVLVTNRADWYKEYVSPFVRVVSDYVPDRGPLSGMEAAFAAARNERIWVVGCDEPFISASAARFMMERWERELIREQIDAVIPFVDGHLQMLHGLYHQSCAELVSKLLREGQFRLRSLLDHIRYIQIDEADFIGHKLNPRFAIDVDTPEQYEMLSRDDI</sequence>
<name>A0ABS4H4U7_9BACL</name>
<evidence type="ECO:0000259" key="8">
    <source>
        <dbReference type="Pfam" id="PF12804"/>
    </source>
</evidence>
<keyword evidence="1" id="KW-0963">Cytoplasm</keyword>
<dbReference type="EMBL" id="JAGGKP010000006">
    <property type="protein sequence ID" value="MBP1937554.1"/>
    <property type="molecule type" value="Genomic_DNA"/>
</dbReference>
<keyword evidence="2 9" id="KW-0808">Transferase</keyword>
<keyword evidence="5" id="KW-0460">Magnesium</keyword>
<dbReference type="Pfam" id="PF12804">
    <property type="entry name" value="NTP_transf_3"/>
    <property type="match status" value="1"/>
</dbReference>
<dbReference type="RefSeq" id="WP_209850397.1">
    <property type="nucleotide sequence ID" value="NZ_CBCRVE010000007.1"/>
</dbReference>
<dbReference type="Gene3D" id="3.90.550.10">
    <property type="entry name" value="Spore Coat Polysaccharide Biosynthesis Protein SpsA, Chain A"/>
    <property type="match status" value="1"/>
</dbReference>
<feature type="domain" description="MobA-like NTP transferase" evidence="8">
    <location>
        <begin position="4"/>
        <end position="164"/>
    </location>
</feature>
<keyword evidence="4" id="KW-0547">Nucleotide-binding</keyword>
<evidence type="ECO:0000256" key="5">
    <source>
        <dbReference type="ARBA" id="ARBA00022842"/>
    </source>
</evidence>
<keyword evidence="6" id="KW-0342">GTP-binding</keyword>
<keyword evidence="3" id="KW-0479">Metal-binding</keyword>
<evidence type="ECO:0000256" key="2">
    <source>
        <dbReference type="ARBA" id="ARBA00022679"/>
    </source>
</evidence>
<dbReference type="PANTHER" id="PTHR19136:SF81">
    <property type="entry name" value="MOLYBDENUM COFACTOR GUANYLYLTRANSFERASE"/>
    <property type="match status" value="1"/>
</dbReference>
<keyword evidence="10" id="KW-1185">Reference proteome</keyword>
<keyword evidence="7" id="KW-0501">Molybdenum cofactor biosynthesis</keyword>
<dbReference type="InterPro" id="IPR029044">
    <property type="entry name" value="Nucleotide-diphossugar_trans"/>
</dbReference>
<evidence type="ECO:0000256" key="7">
    <source>
        <dbReference type="ARBA" id="ARBA00023150"/>
    </source>
</evidence>
<evidence type="ECO:0000256" key="6">
    <source>
        <dbReference type="ARBA" id="ARBA00023134"/>
    </source>
</evidence>
<dbReference type="PANTHER" id="PTHR19136">
    <property type="entry name" value="MOLYBDENUM COFACTOR GUANYLYLTRANSFERASE"/>
    <property type="match status" value="1"/>
</dbReference>
<dbReference type="CDD" id="cd02503">
    <property type="entry name" value="MobA"/>
    <property type="match status" value="1"/>
</dbReference>
<keyword evidence="9" id="KW-0548">Nucleotidyltransferase</keyword>
<proteinExistence type="predicted"/>
<reference evidence="9 10" key="1">
    <citation type="submission" date="2021-03" db="EMBL/GenBank/DDBJ databases">
        <title>Genomic Encyclopedia of Type Strains, Phase IV (KMG-IV): sequencing the most valuable type-strain genomes for metagenomic binning, comparative biology and taxonomic classification.</title>
        <authorList>
            <person name="Goeker M."/>
        </authorList>
    </citation>
    <scope>NUCLEOTIDE SEQUENCE [LARGE SCALE GENOMIC DNA]</scope>
    <source>
        <strain evidence="9 10">DSM 23491</strain>
    </source>
</reference>